<protein>
    <submittedName>
        <fullName evidence="2">DUF6443 domain-containing protein</fullName>
    </submittedName>
</protein>
<dbReference type="Proteomes" id="UP001324380">
    <property type="component" value="Chromosome"/>
</dbReference>
<dbReference type="EMBL" id="CP139558">
    <property type="protein sequence ID" value="WPU92471.1"/>
    <property type="molecule type" value="Genomic_DNA"/>
</dbReference>
<dbReference type="InterPro" id="IPR045619">
    <property type="entry name" value="DUF6443"/>
</dbReference>
<evidence type="ECO:0000259" key="1">
    <source>
        <dbReference type="Pfam" id="PF20041"/>
    </source>
</evidence>
<evidence type="ECO:0000313" key="2">
    <source>
        <dbReference type="EMBL" id="WPU92471.1"/>
    </source>
</evidence>
<proteinExistence type="predicted"/>
<dbReference type="PANTHER" id="PTHR32305:SF15">
    <property type="entry name" value="PROTEIN RHSA-RELATED"/>
    <property type="match status" value="1"/>
</dbReference>
<dbReference type="Pfam" id="PF20041">
    <property type="entry name" value="DUF6443"/>
    <property type="match status" value="1"/>
</dbReference>
<keyword evidence="3" id="KW-1185">Reference proteome</keyword>
<evidence type="ECO:0000313" key="3">
    <source>
        <dbReference type="Proteomes" id="UP001324380"/>
    </source>
</evidence>
<accession>A0ABZ0TH06</accession>
<organism evidence="2 3">
    <name type="scientific">Mucilaginibacter sabulilitoris</name>
    <dbReference type="NCBI Taxonomy" id="1173583"/>
    <lineage>
        <taxon>Bacteria</taxon>
        <taxon>Pseudomonadati</taxon>
        <taxon>Bacteroidota</taxon>
        <taxon>Sphingobacteriia</taxon>
        <taxon>Sphingobacteriales</taxon>
        <taxon>Sphingobacteriaceae</taxon>
        <taxon>Mucilaginibacter</taxon>
    </lineage>
</organism>
<feature type="domain" description="DUF6443" evidence="1">
    <location>
        <begin position="634"/>
        <end position="767"/>
    </location>
</feature>
<dbReference type="InterPro" id="IPR050708">
    <property type="entry name" value="T6SS_VgrG/RHS"/>
</dbReference>
<gene>
    <name evidence="2" type="ORF">SNE25_24390</name>
</gene>
<reference evidence="2 3" key="1">
    <citation type="submission" date="2023-11" db="EMBL/GenBank/DDBJ databases">
        <title>Analysis of the Genomes of Mucilaginibacter gossypii cycad 4 and M. sabulilitoris SNA2: microbes with the potential for plant growth promotion.</title>
        <authorList>
            <person name="Hirsch A.M."/>
            <person name="Humm E."/>
            <person name="Rubbi M."/>
            <person name="Del Vecchio G."/>
            <person name="Ha S.M."/>
            <person name="Pellegrini M."/>
            <person name="Gunsalus R.P."/>
        </authorList>
    </citation>
    <scope>NUCLEOTIDE SEQUENCE [LARGE SCALE GENOMIC DNA]</scope>
    <source>
        <strain evidence="2 3">SNA2</strain>
    </source>
</reference>
<name>A0ABZ0TH06_9SPHI</name>
<dbReference type="Gene3D" id="2.180.10.10">
    <property type="entry name" value="RHS repeat-associated core"/>
    <property type="match status" value="1"/>
</dbReference>
<sequence>MRLFRISSRKILRNDIQIYKSVSAQISLRVLILSIVLLAGFMKTALAQMTISGPTCAAAGQTYTYSVSSSYTSGNPTQWEIIGGLIAGTSSSSQNGTGLSSVSVIWNSGSGSVNVHVYSSGNYSASLNVSATAILSPGVINGNSAQTVYKTTPGTISCSAASNGGCPPITYSYQWQQSTDQSTWTNVPGATGQNLSFSGALSANTYYYRRYVLTNAQQSGYSGIAVVNVLAALNGGNASPASQSVLTGAAPAVLSCSMASGGNCNGSYGYQWVNSSNGSTFYPISGATGSSYTPPALTQTMYYQRMVTCGGESVYSTTATVNVYPHLAPGTISSAGSNVNYGESPGTISTTSATGGTCGGNYTYRWQVSTDGNVSFTDISGATGQSYTPGNLTATTGYRCKISCETETVYTGNYTATVYPQLMPGSITTTPQTINYGADAATLASVGTASGGDGAYDYVWQSSPDNATWTNIITATGLTYKPTQLLSTTYFRRSVNSNDAIVYTNSVKITVYPQLLAGTISPASQSINYSTAAAPIASSASGSGGNGTITYLWQISDDGSSWTDISPAVTSNGYAPGTLYATTYFRRVAISNGARAYTAAAIVTVINNQPMAITPSSNMNYIVNSTLRTEVDDVTGITQLSGMNVGSVDVNIQYFDGLGRPIQSVDVKGSKMYKDVVQPIEYDEFGREVKKYLPYALKTGTSNGSYKTDALSSGLGQPNFYSTPISGIPNIPNPYAQTVYESSPLNRVLEQGAPGAAWQPLNAGISTSGHTVKQVYATNNEIAFSGADTVTSRIVPLYMATANPNGSRTLTRGNATDLNYKTGELYVTVSKDENWTNGRGGTTEEYKDKEGHVVLKRTFNYTGAPLTLQMLSTYYVYDDSGNLAYVLTPGSNADVVTPTGAILNNLCYWYRYDERNRLTQKKIPGKGWEFTVYNQLDQPVLTQDSTQRLANQWTVNKYDAFGRVVITGLWNAGSVRTLANLQASIYGGTQADVRDNTITTGITPGYHPTSYPTLSKTLQINYYDDYLFPAKPFNPAVTGTLTNPTGLLTASRTMVLNTVNNSAPDMMWAVHYYDDKGRQRQTTERHYLGGILSASNYDVETVRYNFNNQITRTQRRHFTSSSATVPFVTVNDQYIYDHMGRKIKTWKQITNGDQAADTRTLISQLDYNEVGQLWKKHLHSTDSVNFRQDITYAYNERGWLRTSSAPLFAEELRYNTGVTKFYNGNIAYQFWGVPGNLDKHYTYLYDQLNRLTLGNSTISSGTLANNENSITYDNMGSITAMKRFAGAVLIDQLTYTYGTNSIRLASVNDATTNDLGLKQGTTTYAYDGNGNLTQDSGKGITGISYNLLNLPQTITGKNTTYTYDATGQKLRRVLGTDITDYINGIQYDNSSGSTAIAFIQTEEGRALPKDASTYNYEYTLTDHLGNSRVSFDSFGATATAKQTDDYYPFGMDIKSATIPSLKNNYLYNKKELQENLGWYDYGARFYDPVIARWTSIDPLAEAYRKSTPYNYAANSPVKNIDPNGMAYASTIINPGGTVIDHTDDDDHGVYMDFGDGTKALVGYEDPDKKYKKGDQYTFYDPTKAKNYGGQYLIPASAYNYNQGDMPDKQSQDLEFILNGTDGGDEGVINRWWQILVRDINAPGNQSNVQECDDVATVLLGILGVASPGKLIGTTRSNLLNSAQNSKLRRLIEYTYREGAQVGDGSTMAAYRLEQASGVAVGGRNHTQKIFELRTALTKVWRNRANLSAADRQIVKSMLIQVQHAISGQ</sequence>
<dbReference type="InterPro" id="IPR022385">
    <property type="entry name" value="Rhs_assc_core"/>
</dbReference>
<dbReference type="Gene3D" id="2.60.40.2700">
    <property type="match status" value="2"/>
</dbReference>
<dbReference type="RefSeq" id="WP_321561633.1">
    <property type="nucleotide sequence ID" value="NZ_CP139558.1"/>
</dbReference>
<dbReference type="NCBIfam" id="TIGR03696">
    <property type="entry name" value="Rhs_assc_core"/>
    <property type="match status" value="1"/>
</dbReference>
<dbReference type="PANTHER" id="PTHR32305">
    <property type="match status" value="1"/>
</dbReference>